<feature type="compositionally biased region" description="Acidic residues" evidence="1">
    <location>
        <begin position="28"/>
        <end position="42"/>
    </location>
</feature>
<dbReference type="InterPro" id="IPR000914">
    <property type="entry name" value="SBP_5_dom"/>
</dbReference>
<dbReference type="Proteomes" id="UP000245166">
    <property type="component" value="Unassembled WGS sequence"/>
</dbReference>
<evidence type="ECO:0000313" key="5">
    <source>
        <dbReference type="Proteomes" id="UP000245166"/>
    </source>
</evidence>
<dbReference type="OrthoDB" id="7888869at2"/>
<evidence type="ECO:0000259" key="3">
    <source>
        <dbReference type="Pfam" id="PF00496"/>
    </source>
</evidence>
<evidence type="ECO:0000256" key="2">
    <source>
        <dbReference type="SAM" id="SignalP"/>
    </source>
</evidence>
<dbReference type="GO" id="GO:0042597">
    <property type="term" value="C:periplasmic space"/>
    <property type="evidence" value="ECO:0007669"/>
    <property type="project" value="UniProtKB-ARBA"/>
</dbReference>
<dbReference type="SUPFAM" id="SSF53850">
    <property type="entry name" value="Periplasmic binding protein-like II"/>
    <property type="match status" value="1"/>
</dbReference>
<accession>A0A2U1ZYK5</accession>
<dbReference type="PANTHER" id="PTHR30290">
    <property type="entry name" value="PERIPLASMIC BINDING COMPONENT OF ABC TRANSPORTER"/>
    <property type="match status" value="1"/>
</dbReference>
<keyword evidence="2" id="KW-0732">Signal</keyword>
<proteinExistence type="predicted"/>
<dbReference type="PANTHER" id="PTHR30290:SF65">
    <property type="entry name" value="MONOACYL PHOSPHATIDYLINOSITOL TETRAMANNOSIDE-BINDING PROTEIN LPQW-RELATED"/>
    <property type="match status" value="1"/>
</dbReference>
<sequence>MRIRRMTAGIAVVAATALVLSACTSSPSEEETTSAGDDETSETTDPSSEPTETYEGTDKQDLGDVTTVDDSISYSLGEDEWLGYNGNTPETYSTYNSVVNERFQSAFTYFGTDGTIYVNEEFGNVELVSEDPMTVEYTINDDAVWSDGTPITYDDALFSWATQAIADPVATEAARVEAEAAATAAGEDPAAAREAVGDVPLFNYVGGLDLGSRTSIPEGEPGGKSFTLSYTDPYPDYMISTMMQFPLHVALDSAGMTVEDFVAAVEAEDAEALRPVADFYNNDWLSQPGQLPDAAIALSSGPYLAPTSWEAGQSITMEANPDWWGTPPATSTLVYRFAAPETQVQALQNGDLNIIEPQATVDTVSQIEAIGDSVSLLTGPSLTWEHLDFNFNNGPFATSLPLREAFAMCVPRQQIIDNLIAPIDPEAQVMNAREVFPFQPNYETVLEGSYDGRYDEVDLEGAEAKIAESGVAGPITVRIGYSAPNQRRTDQVALIKDSCDQAGFDVQDVGNADFFDQTLPNGDYEVALFAWAGSGQITSGQNIYSSTGGQNYGGFSNADVDAAWDTLSATLDTDVQLEQTIIIEKALWDELYGIPLFAHPGVVAFDSSIQNVRDTATQSTVAWNAEQWLRSS</sequence>
<dbReference type="GO" id="GO:0015833">
    <property type="term" value="P:peptide transport"/>
    <property type="evidence" value="ECO:0007669"/>
    <property type="project" value="TreeGrafter"/>
</dbReference>
<feature type="signal peptide" evidence="2">
    <location>
        <begin position="1"/>
        <end position="22"/>
    </location>
</feature>
<feature type="compositionally biased region" description="Low complexity" evidence="1">
    <location>
        <begin position="43"/>
        <end position="53"/>
    </location>
</feature>
<dbReference type="EMBL" id="PYHR01000002">
    <property type="protein sequence ID" value="PWD52067.1"/>
    <property type="molecule type" value="Genomic_DNA"/>
</dbReference>
<dbReference type="GO" id="GO:1904680">
    <property type="term" value="F:peptide transmembrane transporter activity"/>
    <property type="evidence" value="ECO:0007669"/>
    <property type="project" value="TreeGrafter"/>
</dbReference>
<dbReference type="AlphaFoldDB" id="A0A2U1ZYK5"/>
<reference evidence="4 5" key="1">
    <citation type="submission" date="2018-03" db="EMBL/GenBank/DDBJ databases">
        <title>Genome assembly of novel Miniimonas species PCH200.</title>
        <authorList>
            <person name="Thakur V."/>
            <person name="Kumar V."/>
            <person name="Singh D."/>
        </authorList>
    </citation>
    <scope>NUCLEOTIDE SEQUENCE [LARGE SCALE GENOMIC DNA]</scope>
    <source>
        <strain evidence="4 5">PCH200</strain>
    </source>
</reference>
<evidence type="ECO:0000313" key="4">
    <source>
        <dbReference type="EMBL" id="PWD52067.1"/>
    </source>
</evidence>
<dbReference type="Pfam" id="PF00496">
    <property type="entry name" value="SBP_bac_5"/>
    <property type="match status" value="1"/>
</dbReference>
<feature type="region of interest" description="Disordered" evidence="1">
    <location>
        <begin position="23"/>
        <end position="65"/>
    </location>
</feature>
<dbReference type="PROSITE" id="PS51257">
    <property type="entry name" value="PROKAR_LIPOPROTEIN"/>
    <property type="match status" value="1"/>
</dbReference>
<dbReference type="InterPro" id="IPR039424">
    <property type="entry name" value="SBP_5"/>
</dbReference>
<feature type="chain" id="PRO_5039443574" evidence="2">
    <location>
        <begin position="23"/>
        <end position="632"/>
    </location>
</feature>
<evidence type="ECO:0000256" key="1">
    <source>
        <dbReference type="SAM" id="MobiDB-lite"/>
    </source>
</evidence>
<protein>
    <submittedName>
        <fullName evidence="4">ABC transporter substrate-binding protein</fullName>
    </submittedName>
</protein>
<feature type="domain" description="Solute-binding protein family 5" evidence="3">
    <location>
        <begin position="128"/>
        <end position="535"/>
    </location>
</feature>
<gene>
    <name evidence="4" type="ORF">C8046_16855</name>
</gene>
<keyword evidence="5" id="KW-1185">Reference proteome</keyword>
<comment type="caution">
    <text evidence="4">The sequence shown here is derived from an EMBL/GenBank/DDBJ whole genome shotgun (WGS) entry which is preliminary data.</text>
</comment>
<name>A0A2U1ZYK5_9MICO</name>
<dbReference type="Gene3D" id="3.10.105.10">
    <property type="entry name" value="Dipeptide-binding Protein, Domain 3"/>
    <property type="match status" value="1"/>
</dbReference>
<dbReference type="Gene3D" id="3.40.190.10">
    <property type="entry name" value="Periplasmic binding protein-like II"/>
    <property type="match status" value="1"/>
</dbReference>
<dbReference type="GO" id="GO:0043190">
    <property type="term" value="C:ATP-binding cassette (ABC) transporter complex"/>
    <property type="evidence" value="ECO:0007669"/>
    <property type="project" value="InterPro"/>
</dbReference>
<organism evidence="4 5">
    <name type="scientific">Serinibacter arcticus</name>
    <dbReference type="NCBI Taxonomy" id="1655435"/>
    <lineage>
        <taxon>Bacteria</taxon>
        <taxon>Bacillati</taxon>
        <taxon>Actinomycetota</taxon>
        <taxon>Actinomycetes</taxon>
        <taxon>Micrococcales</taxon>
        <taxon>Beutenbergiaceae</taxon>
        <taxon>Serinibacter</taxon>
    </lineage>
</organism>